<comment type="caution">
    <text evidence="1">The sequence shown here is derived from an EMBL/GenBank/DDBJ whole genome shotgun (WGS) entry which is preliminary data.</text>
</comment>
<organism evidence="1 2">
    <name type="scientific">Polyplax serrata</name>
    <name type="common">Common mouse louse</name>
    <dbReference type="NCBI Taxonomy" id="468196"/>
    <lineage>
        <taxon>Eukaryota</taxon>
        <taxon>Metazoa</taxon>
        <taxon>Ecdysozoa</taxon>
        <taxon>Arthropoda</taxon>
        <taxon>Hexapoda</taxon>
        <taxon>Insecta</taxon>
        <taxon>Pterygota</taxon>
        <taxon>Neoptera</taxon>
        <taxon>Paraneoptera</taxon>
        <taxon>Psocodea</taxon>
        <taxon>Troctomorpha</taxon>
        <taxon>Phthiraptera</taxon>
        <taxon>Anoplura</taxon>
        <taxon>Polyplacidae</taxon>
        <taxon>Polyplax</taxon>
    </lineage>
</organism>
<gene>
    <name evidence="1" type="ORF">RUM44_012213</name>
</gene>
<dbReference type="Proteomes" id="UP001359485">
    <property type="component" value="Unassembled WGS sequence"/>
</dbReference>
<name>A0ABR1BAN0_POLSC</name>
<proteinExistence type="predicted"/>
<evidence type="ECO:0000313" key="1">
    <source>
        <dbReference type="EMBL" id="KAK6640518.1"/>
    </source>
</evidence>
<protein>
    <submittedName>
        <fullName evidence="1">Uncharacterized protein</fullName>
    </submittedName>
</protein>
<sequence>MVVKAQRRLIREKRTAKGWMVRMKDQRQPSEAKGVDGRKGIGDAVSSSVIKNKMRKRALITNYYQTAPISFDQPLRRQARKIGLYLASLEGERDEQGTDGRVLTRGN</sequence>
<dbReference type="EMBL" id="JAWJWF010000001">
    <property type="protein sequence ID" value="KAK6640518.1"/>
    <property type="molecule type" value="Genomic_DNA"/>
</dbReference>
<accession>A0ABR1BAN0</accession>
<reference evidence="1 2" key="1">
    <citation type="submission" date="2023-09" db="EMBL/GenBank/DDBJ databases">
        <title>Genomes of two closely related lineages of the louse Polyplax serrata with different host specificities.</title>
        <authorList>
            <person name="Martinu J."/>
            <person name="Tarabai H."/>
            <person name="Stefka J."/>
            <person name="Hypsa V."/>
        </authorList>
    </citation>
    <scope>NUCLEOTIDE SEQUENCE [LARGE SCALE GENOMIC DNA]</scope>
    <source>
        <strain evidence="1">98ZLc_SE</strain>
    </source>
</reference>
<keyword evidence="2" id="KW-1185">Reference proteome</keyword>
<evidence type="ECO:0000313" key="2">
    <source>
        <dbReference type="Proteomes" id="UP001359485"/>
    </source>
</evidence>